<dbReference type="PANTHER" id="PTHR42110">
    <property type="entry name" value="L-ASPARAGINASE, PUTATIVE (AFU_ORTHOLOGUE AFUA_3G11890)-RELATED"/>
    <property type="match status" value="1"/>
</dbReference>
<protein>
    <submittedName>
        <fullName evidence="1">Asparaginase</fullName>
    </submittedName>
</protein>
<dbReference type="RefSeq" id="WP_344650402.1">
    <property type="nucleotide sequence ID" value="NZ_BAAAGX010000016.1"/>
</dbReference>
<accession>A0ABP3E307</accession>
<dbReference type="EMBL" id="BAAAGX010000016">
    <property type="protein sequence ID" value="GAA0251083.1"/>
    <property type="molecule type" value="Genomic_DNA"/>
</dbReference>
<dbReference type="PANTHER" id="PTHR42110:SF1">
    <property type="entry name" value="L-ASPARAGINASE, PUTATIVE (AFU_ORTHOLOGUE AFUA_3G11890)-RELATED"/>
    <property type="match status" value="1"/>
</dbReference>
<organism evidence="1 2">
    <name type="scientific">Cryptosporangium japonicum</name>
    <dbReference type="NCBI Taxonomy" id="80872"/>
    <lineage>
        <taxon>Bacteria</taxon>
        <taxon>Bacillati</taxon>
        <taxon>Actinomycetota</taxon>
        <taxon>Actinomycetes</taxon>
        <taxon>Cryptosporangiales</taxon>
        <taxon>Cryptosporangiaceae</taxon>
        <taxon>Cryptosporangium</taxon>
    </lineage>
</organism>
<gene>
    <name evidence="1" type="ORF">GCM10009539_40270</name>
</gene>
<name>A0ABP3E307_9ACTN</name>
<evidence type="ECO:0000313" key="1">
    <source>
        <dbReference type="EMBL" id="GAA0251083.1"/>
    </source>
</evidence>
<keyword evidence="2" id="KW-1185">Reference proteome</keyword>
<reference evidence="2" key="1">
    <citation type="journal article" date="2019" name="Int. J. Syst. Evol. Microbiol.">
        <title>The Global Catalogue of Microorganisms (GCM) 10K type strain sequencing project: providing services to taxonomists for standard genome sequencing and annotation.</title>
        <authorList>
            <consortium name="The Broad Institute Genomics Platform"/>
            <consortium name="The Broad Institute Genome Sequencing Center for Infectious Disease"/>
            <person name="Wu L."/>
            <person name="Ma J."/>
        </authorList>
    </citation>
    <scope>NUCLEOTIDE SEQUENCE [LARGE SCALE GENOMIC DNA]</scope>
    <source>
        <strain evidence="2">JCM 10425</strain>
    </source>
</reference>
<dbReference type="Proteomes" id="UP001500967">
    <property type="component" value="Unassembled WGS sequence"/>
</dbReference>
<dbReference type="Pfam" id="PF06089">
    <property type="entry name" value="Asparaginase_II"/>
    <property type="match status" value="1"/>
</dbReference>
<evidence type="ECO:0000313" key="2">
    <source>
        <dbReference type="Proteomes" id="UP001500967"/>
    </source>
</evidence>
<dbReference type="InterPro" id="IPR010349">
    <property type="entry name" value="Asparaginase_II"/>
</dbReference>
<sequence>MIPELAVVERDGFAESRHFGTLVALAADGSVAFAAGDPSAPILPRSSVKPWQAVACRSVGLSLDDAGTAISAGSHTGEDAHAVLTRSILLGAGLSEDALGCPPDWPEDVATRNALIAGGGAASPVRMNCSGKHAAMLAACAGQGWDVAGYLNPDHPLQQRVRTVLEDATGGPVTHVTTDGCGAPLFGTTTLGLARAAARLVTAPAGSPERTVADAMRAEPFFVGGTGHVNTLLMERVPGVLAKGGAEGVLVAAADDGRAVAMKVIDGSPRATTLLAVAALRFLGVDVSGAGDLAEVPVLGGGRPVGRIRLGADLSALR</sequence>
<proteinExistence type="predicted"/>
<comment type="caution">
    <text evidence="1">The sequence shown here is derived from an EMBL/GenBank/DDBJ whole genome shotgun (WGS) entry which is preliminary data.</text>
</comment>